<feature type="compositionally biased region" description="Pro residues" evidence="1">
    <location>
        <begin position="263"/>
        <end position="279"/>
    </location>
</feature>
<dbReference type="InterPro" id="IPR041498">
    <property type="entry name" value="Big_6"/>
</dbReference>
<feature type="domain" description="Bacterial Ig" evidence="2">
    <location>
        <begin position="1310"/>
        <end position="1389"/>
    </location>
</feature>
<organism evidence="4 5">
    <name type="scientific">Luteimonas terrae</name>
    <dbReference type="NCBI Taxonomy" id="1530191"/>
    <lineage>
        <taxon>Bacteria</taxon>
        <taxon>Pseudomonadati</taxon>
        <taxon>Pseudomonadota</taxon>
        <taxon>Gammaproteobacteria</taxon>
        <taxon>Lysobacterales</taxon>
        <taxon>Lysobacteraceae</taxon>
        <taxon>Luteimonas</taxon>
    </lineage>
</organism>
<evidence type="ECO:0000313" key="5">
    <source>
        <dbReference type="Proteomes" id="UP000295543"/>
    </source>
</evidence>
<dbReference type="NCBIfam" id="NF033510">
    <property type="entry name" value="Ca_tandemer"/>
    <property type="match status" value="13"/>
</dbReference>
<evidence type="ECO:0000313" key="4">
    <source>
        <dbReference type="EMBL" id="TDK33693.1"/>
    </source>
</evidence>
<name>A0A4R5UEH1_9GAMM</name>
<gene>
    <name evidence="4" type="ORF">E2F49_06775</name>
</gene>
<dbReference type="InterPro" id="IPR039329">
    <property type="entry name" value="SIAE"/>
</dbReference>
<feature type="domain" description="Bacterial Ig" evidence="2">
    <location>
        <begin position="1396"/>
        <end position="1477"/>
    </location>
</feature>
<feature type="domain" description="Bacterial Ig" evidence="2">
    <location>
        <begin position="1480"/>
        <end position="1560"/>
    </location>
</feature>
<comment type="caution">
    <text evidence="4">The sequence shown here is derived from an EMBL/GenBank/DDBJ whole genome shotgun (WGS) entry which is preliminary data.</text>
</comment>
<evidence type="ECO:0000256" key="1">
    <source>
        <dbReference type="SAM" id="MobiDB-lite"/>
    </source>
</evidence>
<feature type="domain" description="Bacterial Ig" evidence="2">
    <location>
        <begin position="878"/>
        <end position="956"/>
    </location>
</feature>
<dbReference type="PROSITE" id="PS50890">
    <property type="entry name" value="PUA"/>
    <property type="match status" value="1"/>
</dbReference>
<feature type="domain" description="Bacterial Ig" evidence="2">
    <location>
        <begin position="1568"/>
        <end position="1648"/>
    </location>
</feature>
<feature type="region of interest" description="Disordered" evidence="1">
    <location>
        <begin position="254"/>
        <end position="288"/>
    </location>
</feature>
<dbReference type="InterPro" id="IPR010221">
    <property type="entry name" value="VCBS_dom"/>
</dbReference>
<evidence type="ECO:0000259" key="2">
    <source>
        <dbReference type="Pfam" id="PF17936"/>
    </source>
</evidence>
<protein>
    <recommendedName>
        <fullName evidence="6">Tandem-95 repeat protein</fullName>
    </recommendedName>
</protein>
<dbReference type="OrthoDB" id="6008676at2"/>
<reference evidence="4 5" key="1">
    <citation type="submission" date="2019-03" db="EMBL/GenBank/DDBJ databases">
        <title>Luteimonas zhaokaii sp.nov., isolated from the rectal contents of Plateau pika in Yushu, Qinghai Province, China.</title>
        <authorList>
            <person name="Zhang G."/>
        </authorList>
    </citation>
    <scope>NUCLEOTIDE SEQUENCE [LARGE SCALE GENOMIC DNA]</scope>
    <source>
        <strain evidence="4 5">THG-MD21</strain>
    </source>
</reference>
<evidence type="ECO:0008006" key="6">
    <source>
        <dbReference type="Google" id="ProtNLM"/>
    </source>
</evidence>
<dbReference type="GO" id="GO:0005975">
    <property type="term" value="P:carbohydrate metabolic process"/>
    <property type="evidence" value="ECO:0007669"/>
    <property type="project" value="TreeGrafter"/>
</dbReference>
<dbReference type="EMBL" id="SMTG01000002">
    <property type="protein sequence ID" value="TDK33693.1"/>
    <property type="molecule type" value="Genomic_DNA"/>
</dbReference>
<feature type="domain" description="Bacterial Ig" evidence="2">
    <location>
        <begin position="1224"/>
        <end position="1304"/>
    </location>
</feature>
<dbReference type="PANTHER" id="PTHR22901">
    <property type="entry name" value="SIALATE O-ACETYLESTERASE"/>
    <property type="match status" value="1"/>
</dbReference>
<feature type="domain" description="Bacterial Ig" evidence="2">
    <location>
        <begin position="531"/>
        <end position="611"/>
    </location>
</feature>
<feature type="compositionally biased region" description="Polar residues" evidence="1">
    <location>
        <begin position="768"/>
        <end position="790"/>
    </location>
</feature>
<accession>A0A4R5UEH1</accession>
<feature type="domain" description="Bacterial Ig" evidence="2">
    <location>
        <begin position="618"/>
        <end position="697"/>
    </location>
</feature>
<feature type="domain" description="Bacterial Ig" evidence="2">
    <location>
        <begin position="703"/>
        <end position="784"/>
    </location>
</feature>
<feature type="domain" description="Bacterial Ig" evidence="2">
    <location>
        <begin position="962"/>
        <end position="1043"/>
    </location>
</feature>
<feature type="domain" description="Bacterial Ig" evidence="2">
    <location>
        <begin position="791"/>
        <end position="871"/>
    </location>
</feature>
<dbReference type="SUPFAM" id="SSF50993">
    <property type="entry name" value="Peptidase/esterase 'gauge' domain"/>
    <property type="match status" value="1"/>
</dbReference>
<feature type="domain" description="Biofilm-associated protein BapA-like prefix-like" evidence="3">
    <location>
        <begin position="99"/>
        <end position="194"/>
    </location>
</feature>
<dbReference type="Gene3D" id="2.60.40.10">
    <property type="entry name" value="Immunoglobulins"/>
    <property type="match status" value="16"/>
</dbReference>
<dbReference type="NCBIfam" id="TIGR01965">
    <property type="entry name" value="VCBS_repeat"/>
    <property type="match status" value="1"/>
</dbReference>
<feature type="domain" description="Bacterial Ig" evidence="2">
    <location>
        <begin position="443"/>
        <end position="524"/>
    </location>
</feature>
<dbReference type="GO" id="GO:0001681">
    <property type="term" value="F:sialate O-acetylesterase activity"/>
    <property type="evidence" value="ECO:0007669"/>
    <property type="project" value="InterPro"/>
</dbReference>
<keyword evidence="5" id="KW-1185">Reference proteome</keyword>
<dbReference type="Pfam" id="PF22783">
    <property type="entry name" value="BapA_N"/>
    <property type="match status" value="1"/>
</dbReference>
<dbReference type="InterPro" id="IPR048051">
    <property type="entry name" value="BapA-like_prefix-like"/>
</dbReference>
<dbReference type="Pfam" id="PF17936">
    <property type="entry name" value="Big_6"/>
    <property type="match status" value="16"/>
</dbReference>
<feature type="domain" description="Bacterial Ig" evidence="2">
    <location>
        <begin position="275"/>
        <end position="356"/>
    </location>
</feature>
<feature type="region of interest" description="Disordered" evidence="1">
    <location>
        <begin position="768"/>
        <end position="794"/>
    </location>
</feature>
<evidence type="ECO:0000259" key="3">
    <source>
        <dbReference type="Pfam" id="PF22783"/>
    </source>
</evidence>
<dbReference type="Proteomes" id="UP000295543">
    <property type="component" value="Unassembled WGS sequence"/>
</dbReference>
<dbReference type="PANTHER" id="PTHR22901:SF0">
    <property type="entry name" value="SIALATE O-ACETYLESTERASE"/>
    <property type="match status" value="1"/>
</dbReference>
<dbReference type="InterPro" id="IPR055014">
    <property type="entry name" value="BapA_Bap-like_C"/>
</dbReference>
<feature type="compositionally biased region" description="Polar residues" evidence="1">
    <location>
        <begin position="1546"/>
        <end position="1555"/>
    </location>
</feature>
<feature type="domain" description="Bacterial Ig" evidence="2">
    <location>
        <begin position="359"/>
        <end position="440"/>
    </location>
</feature>
<dbReference type="InterPro" id="IPR013783">
    <property type="entry name" value="Ig-like_fold"/>
</dbReference>
<dbReference type="Pfam" id="PF17963">
    <property type="entry name" value="Big_9"/>
    <property type="match status" value="1"/>
</dbReference>
<dbReference type="NCBIfam" id="NF045619">
    <property type="entry name" value="adhes_GNV_Cterm"/>
    <property type="match status" value="1"/>
</dbReference>
<feature type="domain" description="Bacterial Ig" evidence="2">
    <location>
        <begin position="1049"/>
        <end position="1130"/>
    </location>
</feature>
<feature type="domain" description="Bacterial Ig" evidence="2">
    <location>
        <begin position="1136"/>
        <end position="1217"/>
    </location>
</feature>
<feature type="region of interest" description="Disordered" evidence="1">
    <location>
        <begin position="1546"/>
        <end position="1582"/>
    </location>
</feature>
<sequence length="2265" mass="226015">MSSEVGLPLMVIGWVGLAVSHHAMRPGSTLRWQTARRLCRGAGFENYLKMREFRGFLHNSYTLECDVRIKCSQARGDGAHDVCALRNPTNRQVERGENMAEIATVVAKSTGQASEVSTATPVVLDGASRVTLKVDPDAVATITRGVTGVDDLEVVLDDGSRIVIKDYFVNHAGELSELVLEDEDGGLWWLRPDPQTGGFMLAGDATTIPVASAVAASEEGALGVAAATGAGLSGSTLALAIGAGALAIGAAAAGGGGSSGGAPTPPTPPPADTTPPQPPTGQINGTGTTVTGTAEAGATVRVFSPGGVLLGSGVAAADGRYTITLNPAQTDGESLRVTATDAAGNVSNPTSVIAPDLTAPEAPTASISADGVTISGNAEPGATVTVYDTDGNPIAETVAGPDGAFTITLDPPLVAGESLTVTATDPAGNESPPASLFAPDTVAPAAPTAVINAAGDTVTGTAEAGSRVDITDAAGNVIGTAVAGTDGRYTITLSPALIAGETLTVTATDVAGNTSDPVTLIAPDLTDDIPPDAPTAFINATGTELSGVAERGATVTVYDANNAVVGTTVAGSDGRYVFALDPPRIAGETFTVSATDAAGNESPRTPVDAPDLSDNIPPDAPTAFINGAGDTVSGTAEVGATVNVYDSTGALIGSGVARTDGRYTISLEPPRTAGEALIVNATDAAGNTSPDVPLTAPVLDTTPPAPPLAVINADGDTVSGTAEPGSTVRVYDANGTVIGEGPAGTDGRFSIVLNTPLTSGELLTVTATDASNNESDPTSLTAPDATDNTPPDSPTAFINGAGDTVTGIAEVGSTVQVFDPQNVLLGTGVAGTDGRYTITLVPPQTGGETLSVIATDAADNPSVPTQLVAPDLSVADVPPAPDATINDAGDTVSGTADAGTTVRLYDASGALLDEVVAVDGSFTFTLSPPLTAGERLSVTASNGVGESFPTTLFAPDLTDVEPPAPPVAVINAEGDTVNGSTEAGARVEVRAADGTLLGSGFAGTDGRFEITLTPPQTAGQELFVRAFDAANNESGPTSLVAPDLSDVTPPAPPTAVINDTGDVVSGLTEPGATVRVLSPLGAPLGEAIAGADGRYAINLTPPQTAGEQLTVIATDAAGNDSGATLLTAPDLTDTTAPDAPTAVINGAGDLVSGQAEIGARVEVRADNGTVLGSGVAGTEGRYAIVLDPAVTGGETLFVVAIDAANNASLPTTVLAPDLTDDIPPEAPTAVINDAGDTVTGIAEAGSRVDVRTLDGALLGSAVAGTDGRYTVGLTPPQTAGEVLWVTATDAANNTSPPTPATAPDLTDDVAPPAPTAEITDAGDGVSGTAEVGATVRITVGGVVVGSAVAGTDGLYTIALSPPLTNGEALSVTATDAAGNTSLPTVINAPVIVDDEPPAPPTATISVDGATVTGSAEAGATVRVLDPDGQQIGQAVANADGSYSITLDPPRIAGETLSVTATDAAGNVSDPTPLVAPDAIAPDAPTATFSPDGVTVTGVAEAGSTVRIYDAARNVIGTATAGTDGSYTITFDPPLTSGEQLAVTATDASNNESPATALTAPNLGDVDNPEPPTASITPSGDEVSGLAEAGSTVIVRNANTGAELGRTTATPEGTYAIGFDPPLTNGENLIVTATDAAGNVSDGTPLTAPNLADSVIAYDDVALASLDLIPTTTDVSLGSANYVALVGLGLLNLRATVLGTPSVGFTVGEGKSLDAVFDYGAVLSAGVLGDYRVVVQRWDGSQWSAINGPGAATLLELNLLTGTASAQLDNLGPGQYRAFMTFNGVGVGLLGALSVGGVESDFTVLADIEGQAATGNVMDADVSTDNTVVSLVNNQAIAAGGTTIVGQYGVLIIDSDGNYTYTPTESAANIGQVDQFTYTLVDTVTGATSTATLYVRIGSPDVPLVWDDADPGAPATFDFAVNGDTASAGVEFANVTRDVFDATHGIQLVGLLSTQNWFSNTFTVGANVDITGTASLNSLVSLLSSGSLSLQQQNAQGAWVNVAGGTVSYSLLLGLVGPVATLDLSTLDLAPGTYRFRATVSGAGGVGVGVNIDVNGTFLDEYRVVDTDDAVGNLLANDVTGSGFTQLRILDLESGAYLDVDANVPRTIQGQYGELRIDAGGNYVYTPDDASAFFGQPVTETFTYQLVHPTGQVGTGTLVVTVQPDGAGIQATAEAFDLDAITGEDAGAEAHGDGGLDFDVQQFFDASGHVTPLMVRGEGDQVIALDAPRFGDHAANAAAWEVDYGVPLRQEDDTDALLSQQSVSAL</sequence>
<proteinExistence type="predicted"/>